<comment type="caution">
    <text evidence="1">The sequence shown here is derived from an EMBL/GenBank/DDBJ whole genome shotgun (WGS) entry which is preliminary data.</text>
</comment>
<reference evidence="1 2" key="1">
    <citation type="journal article" date="2017" name="Curr. Biol.">
        <title>Genome architecture and evolution of a unichromosomal asexual nematode.</title>
        <authorList>
            <person name="Fradin H."/>
            <person name="Zegar C."/>
            <person name="Gutwein M."/>
            <person name="Lucas J."/>
            <person name="Kovtun M."/>
            <person name="Corcoran D."/>
            <person name="Baugh L.R."/>
            <person name="Kiontke K."/>
            <person name="Gunsalus K."/>
            <person name="Fitch D.H."/>
            <person name="Piano F."/>
        </authorList>
    </citation>
    <scope>NUCLEOTIDE SEQUENCE [LARGE SCALE GENOMIC DNA]</scope>
    <source>
        <strain evidence="1">PF1309</strain>
    </source>
</reference>
<evidence type="ECO:0000313" key="2">
    <source>
        <dbReference type="Proteomes" id="UP000218231"/>
    </source>
</evidence>
<dbReference type="EMBL" id="LIAE01006888">
    <property type="protein sequence ID" value="PAV84100.1"/>
    <property type="molecule type" value="Genomic_DNA"/>
</dbReference>
<evidence type="ECO:0000313" key="1">
    <source>
        <dbReference type="EMBL" id="PAV84100.1"/>
    </source>
</evidence>
<dbReference type="Gene3D" id="3.30.420.10">
    <property type="entry name" value="Ribonuclease H-like superfamily/Ribonuclease H"/>
    <property type="match status" value="1"/>
</dbReference>
<dbReference type="InterPro" id="IPR036397">
    <property type="entry name" value="RNaseH_sf"/>
</dbReference>
<sequence length="95" mass="10931">MAEDESWTLHENITYTAFWIARGSGPPTVVKPDLHPHKILLCYWWNSERMLYSKLLPRSRPPPTLINSKIWSKSAEKIGLDVRMSTCFTSTLGLI</sequence>
<keyword evidence="2" id="KW-1185">Reference proteome</keyword>
<dbReference type="Pfam" id="PF01359">
    <property type="entry name" value="Transposase_1"/>
    <property type="match status" value="1"/>
</dbReference>
<name>A0A2A2LD58_9BILA</name>
<organism evidence="1 2">
    <name type="scientific">Diploscapter pachys</name>
    <dbReference type="NCBI Taxonomy" id="2018661"/>
    <lineage>
        <taxon>Eukaryota</taxon>
        <taxon>Metazoa</taxon>
        <taxon>Ecdysozoa</taxon>
        <taxon>Nematoda</taxon>
        <taxon>Chromadorea</taxon>
        <taxon>Rhabditida</taxon>
        <taxon>Rhabditina</taxon>
        <taxon>Rhabditomorpha</taxon>
        <taxon>Rhabditoidea</taxon>
        <taxon>Rhabditidae</taxon>
        <taxon>Diploscapter</taxon>
    </lineage>
</organism>
<protein>
    <submittedName>
        <fullName evidence="1">Uncharacterized protein</fullName>
    </submittedName>
</protein>
<dbReference type="InterPro" id="IPR001888">
    <property type="entry name" value="Transposase_1"/>
</dbReference>
<proteinExistence type="predicted"/>
<gene>
    <name evidence="1" type="ORF">WR25_04309</name>
</gene>
<accession>A0A2A2LD58</accession>
<dbReference type="GO" id="GO:0003676">
    <property type="term" value="F:nucleic acid binding"/>
    <property type="evidence" value="ECO:0007669"/>
    <property type="project" value="InterPro"/>
</dbReference>
<dbReference type="AlphaFoldDB" id="A0A2A2LD58"/>
<dbReference type="Proteomes" id="UP000218231">
    <property type="component" value="Unassembled WGS sequence"/>
</dbReference>
<dbReference type="OrthoDB" id="5847583at2759"/>